<gene>
    <name evidence="2" type="ORF">C8D93_108122</name>
</gene>
<name>A0A318E4Q9_9GAMM</name>
<dbReference type="RefSeq" id="WP_110265911.1">
    <property type="nucleotide sequence ID" value="NZ_CAKZQT010000032.1"/>
</dbReference>
<reference evidence="2 3" key="1">
    <citation type="submission" date="2018-04" db="EMBL/GenBank/DDBJ databases">
        <title>Genomic Encyclopedia of Type Strains, Phase IV (KMG-IV): sequencing the most valuable type-strain genomes for metagenomic binning, comparative biology and taxonomic classification.</title>
        <authorList>
            <person name="Goeker M."/>
        </authorList>
    </citation>
    <scope>NUCLEOTIDE SEQUENCE [LARGE SCALE GENOMIC DNA]</scope>
    <source>
        <strain evidence="2 3">DSM 104150</strain>
    </source>
</reference>
<dbReference type="EMBL" id="QICN01000008">
    <property type="protein sequence ID" value="PXV66147.1"/>
    <property type="molecule type" value="Genomic_DNA"/>
</dbReference>
<keyword evidence="3" id="KW-1185">Reference proteome</keyword>
<keyword evidence="1" id="KW-0732">Signal</keyword>
<protein>
    <recommendedName>
        <fullName evidence="4">MSHA biogenesis protein MshK</fullName>
    </recommendedName>
</protein>
<feature type="signal peptide" evidence="1">
    <location>
        <begin position="1"/>
        <end position="24"/>
    </location>
</feature>
<dbReference type="Proteomes" id="UP000248330">
    <property type="component" value="Unassembled WGS sequence"/>
</dbReference>
<evidence type="ECO:0000313" key="3">
    <source>
        <dbReference type="Proteomes" id="UP000248330"/>
    </source>
</evidence>
<dbReference type="OrthoDB" id="9256166at2"/>
<accession>A0A318E4Q9</accession>
<evidence type="ECO:0008006" key="4">
    <source>
        <dbReference type="Google" id="ProtNLM"/>
    </source>
</evidence>
<sequence>MSARRAVAALVLLAGVLPIAPALADGEEVIVATLLELKGKRATLRLESGQEISGVVASVDEDSVRLTELSGMEYFDAVVRTERIEAVVLRRVTR</sequence>
<evidence type="ECO:0000313" key="2">
    <source>
        <dbReference type="EMBL" id="PXV66147.1"/>
    </source>
</evidence>
<organism evidence="2 3">
    <name type="scientific">Sinimarinibacterium flocculans</name>
    <dbReference type="NCBI Taxonomy" id="985250"/>
    <lineage>
        <taxon>Bacteria</taxon>
        <taxon>Pseudomonadati</taxon>
        <taxon>Pseudomonadota</taxon>
        <taxon>Gammaproteobacteria</taxon>
        <taxon>Nevskiales</taxon>
        <taxon>Nevskiaceae</taxon>
        <taxon>Sinimarinibacterium</taxon>
    </lineage>
</organism>
<evidence type="ECO:0000256" key="1">
    <source>
        <dbReference type="SAM" id="SignalP"/>
    </source>
</evidence>
<proteinExistence type="predicted"/>
<dbReference type="AlphaFoldDB" id="A0A318E4Q9"/>
<comment type="caution">
    <text evidence="2">The sequence shown here is derived from an EMBL/GenBank/DDBJ whole genome shotgun (WGS) entry which is preliminary data.</text>
</comment>
<feature type="chain" id="PRO_5016449908" description="MSHA biogenesis protein MshK" evidence="1">
    <location>
        <begin position="25"/>
        <end position="94"/>
    </location>
</feature>